<organism evidence="1">
    <name type="scientific">Heliothis virescens</name>
    <name type="common">Tobacco budworm moth</name>
    <dbReference type="NCBI Taxonomy" id="7102"/>
    <lineage>
        <taxon>Eukaryota</taxon>
        <taxon>Metazoa</taxon>
        <taxon>Ecdysozoa</taxon>
        <taxon>Arthropoda</taxon>
        <taxon>Hexapoda</taxon>
        <taxon>Insecta</taxon>
        <taxon>Pterygota</taxon>
        <taxon>Neoptera</taxon>
        <taxon>Endopterygota</taxon>
        <taxon>Lepidoptera</taxon>
        <taxon>Glossata</taxon>
        <taxon>Ditrysia</taxon>
        <taxon>Noctuoidea</taxon>
        <taxon>Noctuidae</taxon>
        <taxon>Heliothinae</taxon>
        <taxon>Heliothis</taxon>
    </lineage>
</organism>
<reference evidence="1" key="1">
    <citation type="submission" date="2017-09" db="EMBL/GenBank/DDBJ databases">
        <title>Contemporary evolution of a Lepidopteran species, Heliothis virescens, in response to modern agricultural practices.</title>
        <authorList>
            <person name="Fritz M.L."/>
            <person name="Deyonke A.M."/>
            <person name="Papanicolaou A."/>
            <person name="Micinski S."/>
            <person name="Westbrook J."/>
            <person name="Gould F."/>
        </authorList>
    </citation>
    <scope>NUCLEOTIDE SEQUENCE [LARGE SCALE GENOMIC DNA]</scope>
    <source>
        <strain evidence="1">HvINT-</strain>
        <tissue evidence="1">Whole body</tissue>
    </source>
</reference>
<dbReference type="EMBL" id="NWSH01000512">
    <property type="protein sequence ID" value="PCG75934.1"/>
    <property type="molecule type" value="Genomic_DNA"/>
</dbReference>
<proteinExistence type="predicted"/>
<accession>A0A2A4JWC3</accession>
<comment type="caution">
    <text evidence="1">The sequence shown here is derived from an EMBL/GenBank/DDBJ whole genome shotgun (WGS) entry which is preliminary data.</text>
</comment>
<name>A0A2A4JWC3_HELVI</name>
<dbReference type="STRING" id="7102.A0A2A4JWC3"/>
<gene>
    <name evidence="1" type="ORF">B5V51_10684</name>
</gene>
<protein>
    <recommendedName>
        <fullName evidence="2">Transposase Helix-turn-helix domain-containing protein</fullName>
    </recommendedName>
</protein>
<evidence type="ECO:0008006" key="2">
    <source>
        <dbReference type="Google" id="ProtNLM"/>
    </source>
</evidence>
<evidence type="ECO:0000313" key="1">
    <source>
        <dbReference type="EMBL" id="PCG75934.1"/>
    </source>
</evidence>
<sequence>MISRRDQFRKCFKRAQSLLLQEVINEVDKDLKKKERIWVRNWISERDQKGGSAMLLQQLKVEDPNEYKLALRMTAENFEELLSLVSINIQRKNTLFRDAIPAKIKLEVTLSFLTTGDSYRSLSRMFRLPKPTISKIIPEVCQEIKRALKDHIKVIFFIKYHIYDN</sequence>
<dbReference type="AlphaFoldDB" id="A0A2A4JWC3"/>